<feature type="transmembrane region" description="Helical" evidence="21">
    <location>
        <begin position="367"/>
        <end position="386"/>
    </location>
</feature>
<protein>
    <recommendedName>
        <fullName evidence="19">Dolichyl-diphosphooligosaccharide--protein glycosyltransferase subunit STT3</fullName>
        <ecNumber evidence="6">2.4.99.18</ecNumber>
    </recommendedName>
</protein>
<keyword evidence="15" id="KW-0325">Glycoprotein</keyword>
<evidence type="ECO:0000256" key="15">
    <source>
        <dbReference type="ARBA" id="ARBA00023180"/>
    </source>
</evidence>
<evidence type="ECO:0000313" key="24">
    <source>
        <dbReference type="EMBL" id="TCD67386.1"/>
    </source>
</evidence>
<feature type="region of interest" description="Disordered" evidence="20">
    <location>
        <begin position="746"/>
        <end position="773"/>
    </location>
</feature>
<evidence type="ECO:0000256" key="16">
    <source>
        <dbReference type="ARBA" id="ARBA00023211"/>
    </source>
</evidence>
<dbReference type="Proteomes" id="UP000292702">
    <property type="component" value="Unassembled WGS sequence"/>
</dbReference>
<feature type="transmembrane region" description="Helical" evidence="21">
    <location>
        <begin position="90"/>
        <end position="110"/>
    </location>
</feature>
<comment type="similarity">
    <text evidence="5">Belongs to the STT3 family.</text>
</comment>
<keyword evidence="11" id="KW-0256">Endoplasmic reticulum</keyword>
<evidence type="ECO:0000256" key="17">
    <source>
        <dbReference type="ARBA" id="ARBA00048829"/>
    </source>
</evidence>
<comment type="function">
    <text evidence="18">Catalytic subunit of the oligosaccharyl transferase (OST) complex that catalyzes the initial transfer of a defined glycan (Glc(3)Man(9)GlcNAc(2) in eukaryotes) from the lipid carrier dolichol-pyrophosphate to an asparagine residue within an Asn-X-Ser/Thr consensus motif in nascent polypeptide chains, the first step in protein N-glycosylation. N-glycosylation occurs cotranslationally and the complex associates with the Sec61 complex at the channel-forming translocon complex that mediates protein translocation across the endoplasmic reticulum (ER). All subunits are required for a maximal enzyme activity. This subunit contains the active site and the acceptor peptide and donor lipid-linked oligosaccharide (LLO) binding pockets.</text>
</comment>
<feature type="transmembrane region" description="Helical" evidence="21">
    <location>
        <begin position="243"/>
        <end position="263"/>
    </location>
</feature>
<evidence type="ECO:0000259" key="22">
    <source>
        <dbReference type="Pfam" id="PF02516"/>
    </source>
</evidence>
<keyword evidence="12" id="KW-0460">Magnesium</keyword>
<feature type="compositionally biased region" description="Basic residues" evidence="20">
    <location>
        <begin position="758"/>
        <end position="773"/>
    </location>
</feature>
<dbReference type="FunFam" id="3.40.50.12610:FF:000001">
    <property type="entry name" value="Dolichyl-diphosphooligosaccharide--protein glycosyltransferase subunit STT3B"/>
    <property type="match status" value="1"/>
</dbReference>
<evidence type="ECO:0000256" key="14">
    <source>
        <dbReference type="ARBA" id="ARBA00023136"/>
    </source>
</evidence>
<evidence type="ECO:0000256" key="13">
    <source>
        <dbReference type="ARBA" id="ARBA00022989"/>
    </source>
</evidence>
<feature type="transmembrane region" description="Helical" evidence="21">
    <location>
        <begin position="305"/>
        <end position="326"/>
    </location>
</feature>
<dbReference type="PANTHER" id="PTHR13872:SF1">
    <property type="entry name" value="DOLICHYL-DIPHOSPHOOLIGOSACCHARIDE--PROTEIN GLYCOSYLTRANSFERASE SUBUNIT STT3B"/>
    <property type="match status" value="1"/>
</dbReference>
<dbReference type="Pfam" id="PF21436">
    <property type="entry name" value="STT3-PglB_core"/>
    <property type="match status" value="1"/>
</dbReference>
<comment type="catalytic activity">
    <reaction evidence="17">
        <text>a di-trans,poly-cis-dolichyl diphosphooligosaccharide + L-asparaginyl-[protein] = N(4)-(oligosaccharide-(1-&gt;4)-N-acetyl-beta-D-glucosaminyl-(1-&gt;4)-N-acetyl-beta-D-glucosaminyl)-L-asparaginyl-[protein] + a di-trans,poly-cis-dolichyl diphosphate + H(+)</text>
        <dbReference type="Rhea" id="RHEA:22980"/>
        <dbReference type="Rhea" id="RHEA-COMP:12804"/>
        <dbReference type="Rhea" id="RHEA-COMP:12805"/>
        <dbReference type="Rhea" id="RHEA-COMP:19506"/>
        <dbReference type="Rhea" id="RHEA-COMP:19509"/>
        <dbReference type="ChEBI" id="CHEBI:15378"/>
        <dbReference type="ChEBI" id="CHEBI:50347"/>
        <dbReference type="ChEBI" id="CHEBI:57497"/>
        <dbReference type="ChEBI" id="CHEBI:57570"/>
        <dbReference type="ChEBI" id="CHEBI:132529"/>
        <dbReference type="EC" id="2.4.99.18"/>
    </reaction>
</comment>
<feature type="compositionally biased region" description="Polar residues" evidence="20">
    <location>
        <begin position="453"/>
        <end position="464"/>
    </location>
</feature>
<dbReference type="GO" id="GO:0046872">
    <property type="term" value="F:metal ion binding"/>
    <property type="evidence" value="ECO:0007669"/>
    <property type="project" value="UniProtKB-KW"/>
</dbReference>
<dbReference type="InterPro" id="IPR003674">
    <property type="entry name" value="Oligo_trans_STT3"/>
</dbReference>
<dbReference type="OrthoDB" id="10261066at2759"/>
<evidence type="ECO:0000256" key="21">
    <source>
        <dbReference type="SAM" id="Phobius"/>
    </source>
</evidence>
<keyword evidence="7" id="KW-0328">Glycosyltransferase</keyword>
<feature type="transmembrane region" description="Helical" evidence="21">
    <location>
        <begin position="24"/>
        <end position="46"/>
    </location>
</feature>
<keyword evidence="9 21" id="KW-0812">Transmembrane</keyword>
<dbReference type="PANTHER" id="PTHR13872">
    <property type="entry name" value="DOLICHYL-DIPHOSPHOOLIGOSACCHARIDE--PROTEIN GLYCOSYLTRANSFERASE SUBUNIT"/>
    <property type="match status" value="1"/>
</dbReference>
<dbReference type="InterPro" id="IPR048307">
    <property type="entry name" value="STT3_N"/>
</dbReference>
<feature type="domain" description="Oligosaccharyl transferase STT3 N-terminal" evidence="22">
    <location>
        <begin position="25"/>
        <end position="424"/>
    </location>
</feature>
<organism evidence="24 25">
    <name type="scientific">Steccherinum ochraceum</name>
    <dbReference type="NCBI Taxonomy" id="92696"/>
    <lineage>
        <taxon>Eukaryota</taxon>
        <taxon>Fungi</taxon>
        <taxon>Dikarya</taxon>
        <taxon>Basidiomycota</taxon>
        <taxon>Agaricomycotina</taxon>
        <taxon>Agaricomycetes</taxon>
        <taxon>Polyporales</taxon>
        <taxon>Steccherinaceae</taxon>
        <taxon>Steccherinum</taxon>
    </lineage>
</organism>
<dbReference type="STRING" id="92696.A0A4R0RIU5"/>
<comment type="caution">
    <text evidence="24">The sequence shown here is derived from an EMBL/GenBank/DDBJ whole genome shotgun (WGS) entry which is preliminary data.</text>
</comment>
<evidence type="ECO:0000256" key="9">
    <source>
        <dbReference type="ARBA" id="ARBA00022692"/>
    </source>
</evidence>
<evidence type="ECO:0000256" key="7">
    <source>
        <dbReference type="ARBA" id="ARBA00022676"/>
    </source>
</evidence>
<dbReference type="GO" id="GO:0008250">
    <property type="term" value="C:oligosaccharyltransferase complex"/>
    <property type="evidence" value="ECO:0007669"/>
    <property type="project" value="UniProtKB-ARBA"/>
</dbReference>
<gene>
    <name evidence="24" type="primary">STT3</name>
    <name evidence="24" type="ORF">EIP91_012421</name>
</gene>
<keyword evidence="14 21" id="KW-0472">Membrane</keyword>
<name>A0A4R0RIU5_9APHY</name>
<comment type="subcellular location">
    <subcellularLocation>
        <location evidence="3">Endoplasmic reticulum membrane</location>
        <topology evidence="3">Multi-pass membrane protein</topology>
    </subcellularLocation>
</comment>
<keyword evidence="8 24" id="KW-0808">Transferase</keyword>
<evidence type="ECO:0000256" key="20">
    <source>
        <dbReference type="SAM" id="MobiDB-lite"/>
    </source>
</evidence>
<accession>A0A4R0RIU5</accession>
<keyword evidence="25" id="KW-1185">Reference proteome</keyword>
<keyword evidence="16" id="KW-0464">Manganese</keyword>
<feature type="transmembrane region" description="Helical" evidence="21">
    <location>
        <begin position="148"/>
        <end position="165"/>
    </location>
</feature>
<evidence type="ECO:0000313" key="25">
    <source>
        <dbReference type="Proteomes" id="UP000292702"/>
    </source>
</evidence>
<dbReference type="AlphaFoldDB" id="A0A4R0RIU5"/>
<evidence type="ECO:0000256" key="10">
    <source>
        <dbReference type="ARBA" id="ARBA00022723"/>
    </source>
</evidence>
<evidence type="ECO:0000256" key="1">
    <source>
        <dbReference type="ARBA" id="ARBA00001936"/>
    </source>
</evidence>
<feature type="transmembrane region" description="Helical" evidence="21">
    <location>
        <begin position="199"/>
        <end position="222"/>
    </location>
</feature>
<evidence type="ECO:0000256" key="19">
    <source>
        <dbReference type="ARBA" id="ARBA00067960"/>
    </source>
</evidence>
<dbReference type="EC" id="2.4.99.18" evidence="6"/>
<dbReference type="GO" id="GO:0004579">
    <property type="term" value="F:dolichyl-diphosphooligosaccharide-protein glycotransferase activity"/>
    <property type="evidence" value="ECO:0007669"/>
    <property type="project" value="UniProtKB-EC"/>
</dbReference>
<dbReference type="EMBL" id="RWJN01000099">
    <property type="protein sequence ID" value="TCD67386.1"/>
    <property type="molecule type" value="Genomic_DNA"/>
</dbReference>
<dbReference type="UniPathway" id="UPA00378"/>
<feature type="domain" description="STT3/PglB/AglB core" evidence="23">
    <location>
        <begin position="567"/>
        <end position="619"/>
    </location>
</feature>
<dbReference type="GO" id="GO:0043687">
    <property type="term" value="P:post-translational protein modification"/>
    <property type="evidence" value="ECO:0007669"/>
    <property type="project" value="TreeGrafter"/>
</dbReference>
<reference evidence="24 25" key="1">
    <citation type="submission" date="2018-11" db="EMBL/GenBank/DDBJ databases">
        <title>Genome assembly of Steccherinum ochraceum LE-BIN_3174, the white-rot fungus of the Steccherinaceae family (The Residual Polyporoid clade, Polyporales, Basidiomycota).</title>
        <authorList>
            <person name="Fedorova T.V."/>
            <person name="Glazunova O.A."/>
            <person name="Landesman E.O."/>
            <person name="Moiseenko K.V."/>
            <person name="Psurtseva N.V."/>
            <person name="Savinova O.S."/>
            <person name="Shakhova N.V."/>
            <person name="Tyazhelova T.V."/>
            <person name="Vasina D.V."/>
        </authorList>
    </citation>
    <scope>NUCLEOTIDE SEQUENCE [LARGE SCALE GENOMIC DNA]</scope>
    <source>
        <strain evidence="24 25">LE-BIN_3174</strain>
    </source>
</reference>
<evidence type="ECO:0000256" key="3">
    <source>
        <dbReference type="ARBA" id="ARBA00004477"/>
    </source>
</evidence>
<evidence type="ECO:0000256" key="8">
    <source>
        <dbReference type="ARBA" id="ARBA00022679"/>
    </source>
</evidence>
<evidence type="ECO:0000256" key="2">
    <source>
        <dbReference type="ARBA" id="ARBA00001946"/>
    </source>
</evidence>
<comment type="cofactor">
    <cofactor evidence="1">
        <name>Mn(2+)</name>
        <dbReference type="ChEBI" id="CHEBI:29035"/>
    </cofactor>
</comment>
<feature type="transmembrane region" description="Helical" evidence="21">
    <location>
        <begin position="393"/>
        <end position="411"/>
    </location>
</feature>
<feature type="transmembrane region" description="Helical" evidence="21">
    <location>
        <begin position="177"/>
        <end position="193"/>
    </location>
</feature>
<sequence>MTATTAYQVPANLSPTTVANTSSLLRIVALALISGAAIASRLFAVINFESIIHEFDPWFNYRATKVLASEGFYAFWNWFDPTAWYPLGRVVGGTIYPGLMATSGVIYSALRAVHLPVDIRNICVLLAPGFSALTAWATYMFTKEMKDESAGLLAAAFIGIVPGYISRSVAGSYDNEAIAIFLLMFTFFAWIKAMKTGSAFFGTIAALFYFYMVAAWGGYAFITNMIPLHALALILMGRYSSRLYVGYSSWYAVGTLASMQVPFVGFQPVRTSEHMAALGVFGLLQIIAFAELVRSHVSSKQFQTLLFASVIGLGLLGTAAIVGLTYKGWIAPWTGRFYSLWDTGYAKKYIPIIASVSEHQPTAWPSFFMDLQFLIFLFPAGVILCFKQLRDEHVFVIIYAIVASYFAGVMVRLMLTLTPVVCVTAAIAFSTLLDTYLNPEEPEAIDEAPKPEASTSAVAPDTSSAPTKKQKKAAPPPAGSTLAELVTKAPGTSKRKTGVFGLDTRLLVVANAIGMLVFFVWHCTWVTSNAYSSPSVVLASSNPDGSQHIIDDFREAYYWLRQNTAEDAVVMSWWDYGYQIAGMADRPTLVDNNTWNNTHIATVGKAMSSSEEVAYPILRKHDVDYVLVIFGGLIGYSGDDINKFLWMVRIAQGVWPDEIQEPNYFTRTGEYRVDDQAPQTMKDSLMYKMSYYRFAELFGGNQPTDRVRGQQVPKTGPTLDYLDEAFTSENWIVRIYQVKKEDPLGRDLKTANAFEQGKKRKRTKPSPRRKAIA</sequence>
<dbReference type="Gene3D" id="3.40.50.12610">
    <property type="match status" value="1"/>
</dbReference>
<feature type="transmembrane region" description="Helical" evidence="21">
    <location>
        <begin position="122"/>
        <end position="142"/>
    </location>
</feature>
<evidence type="ECO:0000256" key="18">
    <source>
        <dbReference type="ARBA" id="ARBA00059243"/>
    </source>
</evidence>
<feature type="transmembrane region" description="Helical" evidence="21">
    <location>
        <begin position="275"/>
        <end position="293"/>
    </location>
</feature>
<proteinExistence type="inferred from homology"/>
<evidence type="ECO:0000256" key="11">
    <source>
        <dbReference type="ARBA" id="ARBA00022824"/>
    </source>
</evidence>
<keyword evidence="13 21" id="KW-1133">Transmembrane helix</keyword>
<evidence type="ECO:0000256" key="5">
    <source>
        <dbReference type="ARBA" id="ARBA00010810"/>
    </source>
</evidence>
<evidence type="ECO:0000256" key="6">
    <source>
        <dbReference type="ARBA" id="ARBA00012605"/>
    </source>
</evidence>
<dbReference type="Pfam" id="PF02516">
    <property type="entry name" value="STT3"/>
    <property type="match status" value="1"/>
</dbReference>
<dbReference type="InterPro" id="IPR048999">
    <property type="entry name" value="STT3-PglB_core"/>
</dbReference>
<feature type="region of interest" description="Disordered" evidence="20">
    <location>
        <begin position="445"/>
        <end position="480"/>
    </location>
</feature>
<evidence type="ECO:0000259" key="23">
    <source>
        <dbReference type="Pfam" id="PF21436"/>
    </source>
</evidence>
<evidence type="ECO:0000256" key="12">
    <source>
        <dbReference type="ARBA" id="ARBA00022842"/>
    </source>
</evidence>
<evidence type="ECO:0000256" key="4">
    <source>
        <dbReference type="ARBA" id="ARBA00004922"/>
    </source>
</evidence>
<comment type="pathway">
    <text evidence="4">Protein modification; protein glycosylation.</text>
</comment>
<comment type="cofactor">
    <cofactor evidence="2">
        <name>Mg(2+)</name>
        <dbReference type="ChEBI" id="CHEBI:18420"/>
    </cofactor>
</comment>
<dbReference type="GO" id="GO:0018279">
    <property type="term" value="P:protein N-linked glycosylation via asparagine"/>
    <property type="evidence" value="ECO:0007669"/>
    <property type="project" value="TreeGrafter"/>
</dbReference>
<keyword evidence="10" id="KW-0479">Metal-binding</keyword>